<feature type="signal peptide" evidence="2">
    <location>
        <begin position="1"/>
        <end position="22"/>
    </location>
</feature>
<keyword evidence="1" id="KW-0802">TPR repeat</keyword>
<dbReference type="SUPFAM" id="SSF48452">
    <property type="entry name" value="TPR-like"/>
    <property type="match status" value="1"/>
</dbReference>
<dbReference type="AlphaFoldDB" id="A0A0L0H397"/>
<protein>
    <submittedName>
        <fullName evidence="3">Uncharacterized protein</fullName>
    </submittedName>
</protein>
<reference evidence="3 4" key="1">
    <citation type="journal article" date="2015" name="Appl. Environ. Microbiol.">
        <title>The Enterobacterium Trabulsiella odontotermitis Presents Novel Adaptations Related to Its Association with Fungus-Growing Termites.</title>
        <authorList>
            <person name="Sapountzis P."/>
            <person name="Gruntjes T."/>
            <person name="Otani S."/>
            <person name="Estevez J."/>
            <person name="da Costa R.R."/>
            <person name="Plunkett G.3rd."/>
            <person name="Perna N.T."/>
            <person name="Poulsen M."/>
        </authorList>
    </citation>
    <scope>NUCLEOTIDE SEQUENCE [LARGE SCALE GENOMIC DNA]</scope>
    <source>
        <strain evidence="3 4">12</strain>
    </source>
</reference>
<keyword evidence="2" id="KW-0732">Signal</keyword>
<dbReference type="EMBL" id="JNGI01000015">
    <property type="protein sequence ID" value="KNC95218.1"/>
    <property type="molecule type" value="Genomic_DNA"/>
</dbReference>
<dbReference type="PATRIC" id="fig|379893.4.peg.894"/>
<proteinExistence type="predicted"/>
<gene>
    <name evidence="3" type="ORF">GM31_04390</name>
</gene>
<dbReference type="OrthoDB" id="5624957at2"/>
<dbReference type="Proteomes" id="UP000037393">
    <property type="component" value="Unassembled WGS sequence"/>
</dbReference>
<evidence type="ECO:0000313" key="3">
    <source>
        <dbReference type="EMBL" id="KNC95218.1"/>
    </source>
</evidence>
<comment type="caution">
    <text evidence="3">The sequence shown here is derived from an EMBL/GenBank/DDBJ whole genome shotgun (WGS) entry which is preliminary data.</text>
</comment>
<dbReference type="Pfam" id="PF13424">
    <property type="entry name" value="TPR_12"/>
    <property type="match status" value="1"/>
</dbReference>
<feature type="chain" id="PRO_5005539744" evidence="2">
    <location>
        <begin position="23"/>
        <end position="395"/>
    </location>
</feature>
<dbReference type="STRING" id="379893.GCA_001297775_01360"/>
<dbReference type="Gene3D" id="1.25.40.10">
    <property type="entry name" value="Tetratricopeptide repeat domain"/>
    <property type="match status" value="1"/>
</dbReference>
<dbReference type="RefSeq" id="WP_049855932.1">
    <property type="nucleotide sequence ID" value="NZ_JNGI01000015.1"/>
</dbReference>
<dbReference type="InterPro" id="IPR011990">
    <property type="entry name" value="TPR-like_helical_dom_sf"/>
</dbReference>
<name>A0A0L0H397_9ENTR</name>
<feature type="repeat" description="TPR" evidence="1">
    <location>
        <begin position="274"/>
        <end position="307"/>
    </location>
</feature>
<feature type="repeat" description="TPR" evidence="1">
    <location>
        <begin position="348"/>
        <end position="381"/>
    </location>
</feature>
<dbReference type="InterPro" id="IPR019734">
    <property type="entry name" value="TPR_rpt"/>
</dbReference>
<evidence type="ECO:0000256" key="1">
    <source>
        <dbReference type="PROSITE-ProRule" id="PRU00339"/>
    </source>
</evidence>
<keyword evidence="4" id="KW-1185">Reference proteome</keyword>
<dbReference type="PROSITE" id="PS50005">
    <property type="entry name" value="TPR"/>
    <property type="match status" value="2"/>
</dbReference>
<sequence>MQNNMKSWLFLSLLLSSGYGVATTTQVEILSAVVKDAKIPDAQVTLQRNGESAVKASTNAQGQTILENTFPDTSDTLLIVKKSGYSNLVVKCPCNGMSYALSPVLTGLDSMRVVLTWSATPDDLDSHIVYQGNHLYYEHKEGDNGNLDVDDVDSYGPETITLTARQNGQSYVYAIHDFSDREMPNSTRLSESQAKVFVYVGESLVRTYYVPQEKRGNLWMVFKITPSGEFVDINQIEGVNMASENIGPHLSPALADVWTASHNAAWTQQDINVSRSLNLQGEAAYQRRDYDQAIDHFTAAVNAWADNGKAYGNLGLVYQKAGRTAEALWANRKALALASGAGAPTVRAGANYNIGKIYETAGDYQQALTYYQAARNEKANTVYDNAIARVQALIH</sequence>
<evidence type="ECO:0000256" key="2">
    <source>
        <dbReference type="SAM" id="SignalP"/>
    </source>
</evidence>
<accession>A0A0L0H397</accession>
<dbReference type="SMART" id="SM00028">
    <property type="entry name" value="TPR"/>
    <property type="match status" value="3"/>
</dbReference>
<evidence type="ECO:0000313" key="4">
    <source>
        <dbReference type="Proteomes" id="UP000037393"/>
    </source>
</evidence>
<organism evidence="3 4">
    <name type="scientific">Trabulsiella odontotermitis</name>
    <dbReference type="NCBI Taxonomy" id="379893"/>
    <lineage>
        <taxon>Bacteria</taxon>
        <taxon>Pseudomonadati</taxon>
        <taxon>Pseudomonadota</taxon>
        <taxon>Gammaproteobacteria</taxon>
        <taxon>Enterobacterales</taxon>
        <taxon>Enterobacteriaceae</taxon>
        <taxon>Trabulsiella</taxon>
    </lineage>
</organism>